<feature type="domain" description="CYTH" evidence="1">
    <location>
        <begin position="2"/>
        <end position="203"/>
    </location>
</feature>
<evidence type="ECO:0000259" key="1">
    <source>
        <dbReference type="PROSITE" id="PS51707"/>
    </source>
</evidence>
<dbReference type="Gene3D" id="2.40.320.10">
    <property type="entry name" value="Hypothetical Protein Pfu-838710-001"/>
    <property type="match status" value="1"/>
</dbReference>
<comment type="caution">
    <text evidence="3">The sequence shown here is derived from an EMBL/GenBank/DDBJ whole genome shotgun (WGS) entry which is preliminary data.</text>
</comment>
<dbReference type="SMART" id="SM01118">
    <property type="entry name" value="CYTH"/>
    <property type="match status" value="1"/>
</dbReference>
<dbReference type="PROSITE" id="PS51708">
    <property type="entry name" value="CHAD"/>
    <property type="match status" value="1"/>
</dbReference>
<dbReference type="InterPro" id="IPR038186">
    <property type="entry name" value="CHAD_dom_sf"/>
</dbReference>
<dbReference type="GO" id="GO:0046872">
    <property type="term" value="F:metal ion binding"/>
    <property type="evidence" value="ECO:0007669"/>
    <property type="project" value="TreeGrafter"/>
</dbReference>
<dbReference type="InterPro" id="IPR039013">
    <property type="entry name" value="YgiF"/>
</dbReference>
<dbReference type="CDD" id="cd07756">
    <property type="entry name" value="CYTH-like_Pase_CHAD"/>
    <property type="match status" value="1"/>
</dbReference>
<dbReference type="EMBL" id="JAJHVV010000010">
    <property type="protein sequence ID" value="MCK6264781.1"/>
    <property type="molecule type" value="Genomic_DNA"/>
</dbReference>
<dbReference type="Gene3D" id="1.40.20.10">
    <property type="entry name" value="CHAD domain"/>
    <property type="match status" value="1"/>
</dbReference>
<dbReference type="RefSeq" id="WP_248009863.1">
    <property type="nucleotide sequence ID" value="NZ_JAJHVV010000010.1"/>
</dbReference>
<feature type="domain" description="CHAD" evidence="2">
    <location>
        <begin position="219"/>
        <end position="478"/>
    </location>
</feature>
<dbReference type="AlphaFoldDB" id="A0A9X1XL78"/>
<dbReference type="SUPFAM" id="SSF55154">
    <property type="entry name" value="CYTH-like phosphatases"/>
    <property type="match status" value="1"/>
</dbReference>
<dbReference type="GO" id="GO:0050355">
    <property type="term" value="F:inorganic triphosphate phosphatase activity"/>
    <property type="evidence" value="ECO:0007669"/>
    <property type="project" value="InterPro"/>
</dbReference>
<protein>
    <submittedName>
        <fullName evidence="3">Inorganic triphosphatase</fullName>
    </submittedName>
</protein>
<evidence type="ECO:0000313" key="4">
    <source>
        <dbReference type="Proteomes" id="UP001139559"/>
    </source>
</evidence>
<dbReference type="Pfam" id="PF05235">
    <property type="entry name" value="CHAD"/>
    <property type="match status" value="1"/>
</dbReference>
<name>A0A9X1XL78_9VIBR</name>
<reference evidence="3" key="1">
    <citation type="submission" date="2021-11" db="EMBL/GenBank/DDBJ databases">
        <title>Vibrio ZSDE26 sp. nov. and Vibrio ZSDZ34 sp. nov., isolated from coastal seawater in Qingdao.</title>
        <authorList>
            <person name="Zhang P."/>
        </authorList>
    </citation>
    <scope>NUCLEOTIDE SEQUENCE</scope>
    <source>
        <strain evidence="3">ZSDE26</strain>
    </source>
</reference>
<dbReference type="InterPro" id="IPR023577">
    <property type="entry name" value="CYTH_domain"/>
</dbReference>
<dbReference type="Pfam" id="PF01928">
    <property type="entry name" value="CYTH"/>
    <property type="match status" value="1"/>
</dbReference>
<dbReference type="PANTHER" id="PTHR39569:SF1">
    <property type="entry name" value="INORGANIC TRIPHOSPHATASE"/>
    <property type="match status" value="1"/>
</dbReference>
<sequence length="505" mass="58817">METEIELKFFVSPEFSTILREKVTEMKILQHSSRELGNTYFDTPDNWLRQHDTGLRIRRFDDVFIQTVKTAGRVVAGLHQRPEYNAEHTCNDPMLSLHPEDIWPQGRDTETLQAQLTPLFTTNFTREQWLIGMADGSQVEVAFDLGEVVSGDKRDPICEIEFELKSGQTDALFTLARQFSEFGGMRLGNLSKAAKGYRLAQGHQGDEVKPLSLVETNRHDSVESCFVHSLEHALSHWHYHEQIYSERESIQALHEIRHSLSFIRQTLTIYGGIVPRRASAILRQELKWLEQELGWLKQYDYLSDLLEDKGHVLRKLEARKFLVSELKGVQDALPNRDEILTLLSSARYTGILLDLSRWILTRGWQPFLDDKAREQMSHSISPFSVKQLDRTWAELMEAFPPETILSSEEYIEQQYRLMRNLYTGVGFASLYDVEERNSFRLPWADLMQGIDDLLMLDQLKPFVEKLEGDEQDQLQRWLVRQEASILHAMEQTRIICIEAEPYWQK</sequence>
<dbReference type="PANTHER" id="PTHR39569">
    <property type="entry name" value="INORGANIC TRIPHOSPHATASE"/>
    <property type="match status" value="1"/>
</dbReference>
<dbReference type="InterPro" id="IPR033469">
    <property type="entry name" value="CYTH-like_dom_sf"/>
</dbReference>
<dbReference type="Proteomes" id="UP001139559">
    <property type="component" value="Unassembled WGS sequence"/>
</dbReference>
<organism evidence="3 4">
    <name type="scientific">Vibrio amylolyticus</name>
    <dbReference type="NCBI Taxonomy" id="2847292"/>
    <lineage>
        <taxon>Bacteria</taxon>
        <taxon>Pseudomonadati</taxon>
        <taxon>Pseudomonadota</taxon>
        <taxon>Gammaproteobacteria</taxon>
        <taxon>Vibrionales</taxon>
        <taxon>Vibrionaceae</taxon>
        <taxon>Vibrio</taxon>
    </lineage>
</organism>
<evidence type="ECO:0000259" key="2">
    <source>
        <dbReference type="PROSITE" id="PS51708"/>
    </source>
</evidence>
<keyword evidence="4" id="KW-1185">Reference proteome</keyword>
<dbReference type="PROSITE" id="PS51707">
    <property type="entry name" value="CYTH"/>
    <property type="match status" value="1"/>
</dbReference>
<evidence type="ECO:0000313" key="3">
    <source>
        <dbReference type="EMBL" id="MCK6264781.1"/>
    </source>
</evidence>
<accession>A0A9X1XL78</accession>
<dbReference type="SMART" id="SM00880">
    <property type="entry name" value="CHAD"/>
    <property type="match status" value="1"/>
</dbReference>
<proteinExistence type="predicted"/>
<gene>
    <name evidence="3" type="ORF">KP803_16000</name>
</gene>
<dbReference type="InterPro" id="IPR007899">
    <property type="entry name" value="CHAD_dom"/>
</dbReference>